<dbReference type="EMBL" id="FRCT01000006">
    <property type="protein sequence ID" value="SHM53580.1"/>
    <property type="molecule type" value="Genomic_DNA"/>
</dbReference>
<organism evidence="9 10">
    <name type="scientific">Ruminococcus flavefaciens</name>
    <dbReference type="NCBI Taxonomy" id="1265"/>
    <lineage>
        <taxon>Bacteria</taxon>
        <taxon>Bacillati</taxon>
        <taxon>Bacillota</taxon>
        <taxon>Clostridia</taxon>
        <taxon>Eubacteriales</taxon>
        <taxon>Oscillospiraceae</taxon>
        <taxon>Ruminococcus</taxon>
    </lineage>
</organism>
<dbReference type="AlphaFoldDB" id="A0A1M7JKI1"/>
<evidence type="ECO:0000256" key="5">
    <source>
        <dbReference type="ARBA" id="ARBA00022989"/>
    </source>
</evidence>
<evidence type="ECO:0000256" key="2">
    <source>
        <dbReference type="ARBA" id="ARBA00022676"/>
    </source>
</evidence>
<feature type="transmembrane region" description="Helical" evidence="7">
    <location>
        <begin position="273"/>
        <end position="297"/>
    </location>
</feature>
<dbReference type="RefSeq" id="WP_072950467.1">
    <property type="nucleotide sequence ID" value="NZ_FRCT01000006.1"/>
</dbReference>
<sequence>MDSPEILYMVVPCYNEHEVLRETAEQLKTKYTSLIDSGLISPESRIVFVNDGSSDQTWGIIKELHSKEPKLFSGIDLAHNSGHQNAVLAGLMTVKDICDMCITMDADLQDDINTIDEMVKKYYEGNQVVYGVRSARDTDTFFKKSTAEGFYKFMKVMGADVVYNHADFRLMSKRVLQELANFKEVNLFLRGMVPLIGFQNCKVYYERHERAAGESKYPLKKMLAFAVNGITSFSTKPLKMITALGLIMSAVSVVAFIWAFITKIAGFTEHGWSSTMCSIWLIGGLQLFCLGIIGEYIGKIYAEVKQRPRYIVAEFLSDVNEKKENQQ</sequence>
<evidence type="ECO:0000256" key="1">
    <source>
        <dbReference type="ARBA" id="ARBA00004141"/>
    </source>
</evidence>
<dbReference type="Gene3D" id="3.90.550.10">
    <property type="entry name" value="Spore Coat Polysaccharide Biosynthesis Protein SpsA, Chain A"/>
    <property type="match status" value="1"/>
</dbReference>
<dbReference type="InterPro" id="IPR001173">
    <property type="entry name" value="Glyco_trans_2-like"/>
</dbReference>
<dbReference type="GO" id="GO:0005886">
    <property type="term" value="C:plasma membrane"/>
    <property type="evidence" value="ECO:0007669"/>
    <property type="project" value="TreeGrafter"/>
</dbReference>
<dbReference type="InterPro" id="IPR029044">
    <property type="entry name" value="Nucleotide-diphossugar_trans"/>
</dbReference>
<evidence type="ECO:0000256" key="6">
    <source>
        <dbReference type="ARBA" id="ARBA00023136"/>
    </source>
</evidence>
<keyword evidence="6 7" id="KW-0472">Membrane</keyword>
<keyword evidence="3 9" id="KW-0808">Transferase</keyword>
<keyword evidence="2" id="KW-0328">Glycosyltransferase</keyword>
<name>A0A1M7JKI1_RUMFL</name>
<dbReference type="PANTHER" id="PTHR48090:SF1">
    <property type="entry name" value="PROPHAGE BACTOPRENOL GLUCOSYL TRANSFERASE HOMOLOG"/>
    <property type="match status" value="1"/>
</dbReference>
<evidence type="ECO:0000256" key="4">
    <source>
        <dbReference type="ARBA" id="ARBA00022692"/>
    </source>
</evidence>
<dbReference type="InterPro" id="IPR050256">
    <property type="entry name" value="Glycosyltransferase_2"/>
</dbReference>
<dbReference type="GO" id="GO:0016757">
    <property type="term" value="F:glycosyltransferase activity"/>
    <property type="evidence" value="ECO:0007669"/>
    <property type="project" value="UniProtKB-KW"/>
</dbReference>
<dbReference type="PANTHER" id="PTHR48090">
    <property type="entry name" value="UNDECAPRENYL-PHOSPHATE 4-DEOXY-4-FORMAMIDO-L-ARABINOSE TRANSFERASE-RELATED"/>
    <property type="match status" value="1"/>
</dbReference>
<dbReference type="Pfam" id="PF00535">
    <property type="entry name" value="Glycos_transf_2"/>
    <property type="match status" value="1"/>
</dbReference>
<dbReference type="SUPFAM" id="SSF53448">
    <property type="entry name" value="Nucleotide-diphospho-sugar transferases"/>
    <property type="match status" value="1"/>
</dbReference>
<evidence type="ECO:0000313" key="9">
    <source>
        <dbReference type="EMBL" id="SHM53580.1"/>
    </source>
</evidence>
<evidence type="ECO:0000259" key="8">
    <source>
        <dbReference type="Pfam" id="PF00535"/>
    </source>
</evidence>
<proteinExistence type="predicted"/>
<evidence type="ECO:0000256" key="7">
    <source>
        <dbReference type="SAM" id="Phobius"/>
    </source>
</evidence>
<feature type="domain" description="Glycosyltransferase 2-like" evidence="8">
    <location>
        <begin position="10"/>
        <end position="179"/>
    </location>
</feature>
<dbReference type="CDD" id="cd04187">
    <property type="entry name" value="DPM1_like_bac"/>
    <property type="match status" value="1"/>
</dbReference>
<comment type="subcellular location">
    <subcellularLocation>
        <location evidence="1">Membrane</location>
        <topology evidence="1">Multi-pass membrane protein</topology>
    </subcellularLocation>
</comment>
<evidence type="ECO:0000256" key="3">
    <source>
        <dbReference type="ARBA" id="ARBA00022679"/>
    </source>
</evidence>
<feature type="transmembrane region" description="Helical" evidence="7">
    <location>
        <begin position="241"/>
        <end position="261"/>
    </location>
</feature>
<dbReference type="OrthoDB" id="9807778at2"/>
<gene>
    <name evidence="9" type="ORF">SAMN04487860_10668</name>
</gene>
<dbReference type="Proteomes" id="UP000184394">
    <property type="component" value="Unassembled WGS sequence"/>
</dbReference>
<accession>A0A1M7JKI1</accession>
<reference evidence="9 10" key="1">
    <citation type="submission" date="2016-11" db="EMBL/GenBank/DDBJ databases">
        <authorList>
            <person name="Jaros S."/>
            <person name="Januszkiewicz K."/>
            <person name="Wedrychowicz H."/>
        </authorList>
    </citation>
    <scope>NUCLEOTIDE SEQUENCE [LARGE SCALE GENOMIC DNA]</scope>
    <source>
        <strain evidence="9 10">Y1</strain>
    </source>
</reference>
<protein>
    <submittedName>
        <fullName evidence="9">Glycosyltransferase involved in cell wall bisynthesis</fullName>
    </submittedName>
</protein>
<evidence type="ECO:0000313" key="10">
    <source>
        <dbReference type="Proteomes" id="UP000184394"/>
    </source>
</evidence>
<keyword evidence="4 7" id="KW-0812">Transmembrane</keyword>
<keyword evidence="5 7" id="KW-1133">Transmembrane helix</keyword>